<sequence>MNLSIHVKHSTLPLPPNMLPIKSTGVSSRTCRQTKPAHGLSTPKQLCSFGPANLLASWHFEQIKGILQKVATNNKISKKAKHQTLPFYLSHQICLKL</sequence>
<reference evidence="1 2" key="1">
    <citation type="submission" date="2015-08" db="EMBL/GenBank/DDBJ databases">
        <title>Next Generation Sequencing and Analysis of the Genome of Puccinia sorghi L Schw, the Causal Agent of Maize Common Rust.</title>
        <authorList>
            <person name="Rochi L."/>
            <person name="Burguener G."/>
            <person name="Darino M."/>
            <person name="Turjanski A."/>
            <person name="Kreff E."/>
            <person name="Dieguez M.J."/>
            <person name="Sacco F."/>
        </authorList>
    </citation>
    <scope>NUCLEOTIDE SEQUENCE [LARGE SCALE GENOMIC DNA]</scope>
    <source>
        <strain evidence="1 2">RO10H11247</strain>
    </source>
</reference>
<dbReference type="EMBL" id="LAVV01008762">
    <property type="protein sequence ID" value="KNZ51995.1"/>
    <property type="molecule type" value="Genomic_DNA"/>
</dbReference>
<organism evidence="1 2">
    <name type="scientific">Puccinia sorghi</name>
    <dbReference type="NCBI Taxonomy" id="27349"/>
    <lineage>
        <taxon>Eukaryota</taxon>
        <taxon>Fungi</taxon>
        <taxon>Dikarya</taxon>
        <taxon>Basidiomycota</taxon>
        <taxon>Pucciniomycotina</taxon>
        <taxon>Pucciniomycetes</taxon>
        <taxon>Pucciniales</taxon>
        <taxon>Pucciniaceae</taxon>
        <taxon>Puccinia</taxon>
    </lineage>
</organism>
<evidence type="ECO:0000313" key="1">
    <source>
        <dbReference type="EMBL" id="KNZ51995.1"/>
    </source>
</evidence>
<dbReference type="VEuPathDB" id="FungiDB:VP01_3734g1"/>
<dbReference type="AlphaFoldDB" id="A0A0L6UVV4"/>
<proteinExistence type="predicted"/>
<evidence type="ECO:0000313" key="2">
    <source>
        <dbReference type="Proteomes" id="UP000037035"/>
    </source>
</evidence>
<dbReference type="OrthoDB" id="2507524at2759"/>
<gene>
    <name evidence="1" type="ORF">VP01_3734g1</name>
</gene>
<accession>A0A0L6UVV4</accession>
<dbReference type="Proteomes" id="UP000037035">
    <property type="component" value="Unassembled WGS sequence"/>
</dbReference>
<name>A0A0L6UVV4_9BASI</name>
<protein>
    <submittedName>
        <fullName evidence="1">Uncharacterized protein</fullName>
    </submittedName>
</protein>
<comment type="caution">
    <text evidence="1">The sequence shown here is derived from an EMBL/GenBank/DDBJ whole genome shotgun (WGS) entry which is preliminary data.</text>
</comment>
<keyword evidence="2" id="KW-1185">Reference proteome</keyword>